<protein>
    <submittedName>
        <fullName evidence="2">Uncharacterized protein</fullName>
    </submittedName>
</protein>
<feature type="non-terminal residue" evidence="2">
    <location>
        <position position="1"/>
    </location>
</feature>
<dbReference type="Proteomes" id="UP001357485">
    <property type="component" value="Unassembled WGS sequence"/>
</dbReference>
<sequence>AGIVRNGTTVVRTRSPDRPGRSATATPAAKRYGDLRAATANIRGQGQAAPAAPASSAAGASRSPDRSHQQHQHQRQRQQQHAQQRESAGNTRVVSRSGVDYADASVMYVDSDVGLARGRDVSGKVAEEGRGWLMRKREAVVGGAA</sequence>
<feature type="region of interest" description="Disordered" evidence="1">
    <location>
        <begin position="1"/>
        <end position="97"/>
    </location>
</feature>
<feature type="compositionally biased region" description="Low complexity" evidence="1">
    <location>
        <begin position="43"/>
        <end position="62"/>
    </location>
</feature>
<name>A0ABR0LV77_9PEZI</name>
<feature type="compositionally biased region" description="Basic residues" evidence="1">
    <location>
        <begin position="69"/>
        <end position="78"/>
    </location>
</feature>
<keyword evidence="3" id="KW-1185">Reference proteome</keyword>
<dbReference type="EMBL" id="JAVRRA010009930">
    <property type="protein sequence ID" value="KAK5243901.1"/>
    <property type="molecule type" value="Genomic_DNA"/>
</dbReference>
<evidence type="ECO:0000256" key="1">
    <source>
        <dbReference type="SAM" id="MobiDB-lite"/>
    </source>
</evidence>
<comment type="caution">
    <text evidence="2">The sequence shown here is derived from an EMBL/GenBank/DDBJ whole genome shotgun (WGS) entry which is preliminary data.</text>
</comment>
<gene>
    <name evidence="2" type="ORF">LTR16_007779</name>
</gene>
<feature type="compositionally biased region" description="Polar residues" evidence="1">
    <location>
        <begin position="1"/>
        <end position="12"/>
    </location>
</feature>
<accession>A0ABR0LV77</accession>
<organism evidence="2 3">
    <name type="scientific">Cryomyces antarcticus</name>
    <dbReference type="NCBI Taxonomy" id="329879"/>
    <lineage>
        <taxon>Eukaryota</taxon>
        <taxon>Fungi</taxon>
        <taxon>Dikarya</taxon>
        <taxon>Ascomycota</taxon>
        <taxon>Pezizomycotina</taxon>
        <taxon>Dothideomycetes</taxon>
        <taxon>Dothideomycetes incertae sedis</taxon>
        <taxon>Cryomyces</taxon>
    </lineage>
</organism>
<proteinExistence type="predicted"/>
<evidence type="ECO:0000313" key="2">
    <source>
        <dbReference type="EMBL" id="KAK5243901.1"/>
    </source>
</evidence>
<evidence type="ECO:0000313" key="3">
    <source>
        <dbReference type="Proteomes" id="UP001357485"/>
    </source>
</evidence>
<reference evidence="2 3" key="1">
    <citation type="submission" date="2023-08" db="EMBL/GenBank/DDBJ databases">
        <title>Black Yeasts Isolated from many extreme environments.</title>
        <authorList>
            <person name="Coleine C."/>
            <person name="Stajich J.E."/>
            <person name="Selbmann L."/>
        </authorList>
    </citation>
    <scope>NUCLEOTIDE SEQUENCE [LARGE SCALE GENOMIC DNA]</scope>
    <source>
        <strain evidence="2 3">CCFEE 536</strain>
    </source>
</reference>